<protein>
    <submittedName>
        <fullName evidence="1">Uncharacterized protein</fullName>
    </submittedName>
</protein>
<comment type="caution">
    <text evidence="1">The sequence shown here is derived from an EMBL/GenBank/DDBJ whole genome shotgun (WGS) entry which is preliminary data.</text>
</comment>
<gene>
    <name evidence="1" type="ORF">ACAOBT_LOCUS6870</name>
</gene>
<evidence type="ECO:0000313" key="1">
    <source>
        <dbReference type="EMBL" id="CAH1966482.1"/>
    </source>
</evidence>
<sequence>MNPIYLVNLGLGTCDEDPGKLIGKNVLSLL</sequence>
<organism evidence="1 2">
    <name type="scientific">Acanthoscelides obtectus</name>
    <name type="common">Bean weevil</name>
    <name type="synonym">Bruchus obtectus</name>
    <dbReference type="NCBI Taxonomy" id="200917"/>
    <lineage>
        <taxon>Eukaryota</taxon>
        <taxon>Metazoa</taxon>
        <taxon>Ecdysozoa</taxon>
        <taxon>Arthropoda</taxon>
        <taxon>Hexapoda</taxon>
        <taxon>Insecta</taxon>
        <taxon>Pterygota</taxon>
        <taxon>Neoptera</taxon>
        <taxon>Endopterygota</taxon>
        <taxon>Coleoptera</taxon>
        <taxon>Polyphaga</taxon>
        <taxon>Cucujiformia</taxon>
        <taxon>Chrysomeloidea</taxon>
        <taxon>Chrysomelidae</taxon>
        <taxon>Bruchinae</taxon>
        <taxon>Bruchini</taxon>
        <taxon>Acanthoscelides</taxon>
    </lineage>
</organism>
<evidence type="ECO:0000313" key="2">
    <source>
        <dbReference type="Proteomes" id="UP001152888"/>
    </source>
</evidence>
<keyword evidence="2" id="KW-1185">Reference proteome</keyword>
<dbReference type="OrthoDB" id="6748180at2759"/>
<reference evidence="1" key="1">
    <citation type="submission" date="2022-03" db="EMBL/GenBank/DDBJ databases">
        <authorList>
            <person name="Sayadi A."/>
        </authorList>
    </citation>
    <scope>NUCLEOTIDE SEQUENCE</scope>
</reference>
<proteinExistence type="predicted"/>
<accession>A0A9P0K9V6</accession>
<dbReference type="AlphaFoldDB" id="A0A9P0K9V6"/>
<name>A0A9P0K9V6_ACAOB</name>
<dbReference type="EMBL" id="CAKOFQ010006734">
    <property type="protein sequence ID" value="CAH1966482.1"/>
    <property type="molecule type" value="Genomic_DNA"/>
</dbReference>
<dbReference type="Proteomes" id="UP001152888">
    <property type="component" value="Unassembled WGS sequence"/>
</dbReference>